<dbReference type="Proteomes" id="UP000499080">
    <property type="component" value="Unassembled WGS sequence"/>
</dbReference>
<evidence type="ECO:0000313" key="1">
    <source>
        <dbReference type="EMBL" id="GBL88902.1"/>
    </source>
</evidence>
<comment type="caution">
    <text evidence="2">The sequence shown here is derived from an EMBL/GenBank/DDBJ whole genome shotgun (WGS) entry which is preliminary data.</text>
</comment>
<accession>A0A4Y2BAW2</accession>
<dbReference type="EMBL" id="BGPR01082856">
    <property type="protein sequence ID" value="GBL88902.1"/>
    <property type="molecule type" value="Genomic_DNA"/>
</dbReference>
<protein>
    <submittedName>
        <fullName evidence="2">Uncharacterized protein</fullName>
    </submittedName>
</protein>
<proteinExistence type="predicted"/>
<sequence length="94" mass="10616">MRNNGSSNLFVICVIEANKIDMLRLSCIGHKWVYSSDHTWKRSKKETAVARQSFLSRFNDSFDAPHPNKFTTTDVINGGEADVCLSSYQNSAQE</sequence>
<evidence type="ECO:0000313" key="2">
    <source>
        <dbReference type="EMBL" id="GBL88907.1"/>
    </source>
</evidence>
<keyword evidence="3" id="KW-1185">Reference proteome</keyword>
<name>A0A4Y2BAW2_ARAVE</name>
<reference evidence="2 3" key="1">
    <citation type="journal article" date="2019" name="Sci. Rep.">
        <title>Orb-weaving spider Araneus ventricosus genome elucidates the spidroin gene catalogue.</title>
        <authorList>
            <person name="Kono N."/>
            <person name="Nakamura H."/>
            <person name="Ohtoshi R."/>
            <person name="Moran D.A.P."/>
            <person name="Shinohara A."/>
            <person name="Yoshida Y."/>
            <person name="Fujiwara M."/>
            <person name="Mori M."/>
            <person name="Tomita M."/>
            <person name="Arakawa K."/>
        </authorList>
    </citation>
    <scope>NUCLEOTIDE SEQUENCE [LARGE SCALE GENOMIC DNA]</scope>
</reference>
<gene>
    <name evidence="1" type="ORF">AVEN_195228_1</name>
    <name evidence="2" type="ORF">AVEN_233306_1</name>
</gene>
<organism evidence="2 3">
    <name type="scientific">Araneus ventricosus</name>
    <name type="common">Orbweaver spider</name>
    <name type="synonym">Epeira ventricosa</name>
    <dbReference type="NCBI Taxonomy" id="182803"/>
    <lineage>
        <taxon>Eukaryota</taxon>
        <taxon>Metazoa</taxon>
        <taxon>Ecdysozoa</taxon>
        <taxon>Arthropoda</taxon>
        <taxon>Chelicerata</taxon>
        <taxon>Arachnida</taxon>
        <taxon>Araneae</taxon>
        <taxon>Araneomorphae</taxon>
        <taxon>Entelegynae</taxon>
        <taxon>Araneoidea</taxon>
        <taxon>Araneidae</taxon>
        <taxon>Araneus</taxon>
    </lineage>
</organism>
<dbReference type="EMBL" id="BGPR01082857">
    <property type="protein sequence ID" value="GBL88907.1"/>
    <property type="molecule type" value="Genomic_DNA"/>
</dbReference>
<evidence type="ECO:0000313" key="3">
    <source>
        <dbReference type="Proteomes" id="UP000499080"/>
    </source>
</evidence>
<dbReference type="AlphaFoldDB" id="A0A4Y2BAW2"/>